<sequence length="62" mass="7090">MHVMSQAIVNKRDCACITLVHNLLEQCTNVSFCYGYLKHSCTYPMLPQVIINGYKPNVLIPY</sequence>
<evidence type="ECO:0000313" key="1">
    <source>
        <dbReference type="EMBL" id="BBI48181.1"/>
    </source>
</evidence>
<gene>
    <name evidence="1" type="ORF">HORIV_06020</name>
</gene>
<dbReference type="Proteomes" id="UP000289555">
    <property type="component" value="Chromosome"/>
</dbReference>
<keyword evidence="2" id="KW-1185">Reference proteome</keyword>
<organism evidence="1 2">
    <name type="scientific">Vreelandella olivaria</name>
    <dbReference type="NCBI Taxonomy" id="390919"/>
    <lineage>
        <taxon>Bacteria</taxon>
        <taxon>Pseudomonadati</taxon>
        <taxon>Pseudomonadota</taxon>
        <taxon>Gammaproteobacteria</taxon>
        <taxon>Oceanospirillales</taxon>
        <taxon>Halomonadaceae</taxon>
        <taxon>Vreelandella</taxon>
    </lineage>
</organism>
<name>A0ABM7GCE2_9GAMM</name>
<proteinExistence type="predicted"/>
<dbReference type="EMBL" id="AP019416">
    <property type="protein sequence ID" value="BBI48181.1"/>
    <property type="molecule type" value="Genomic_DNA"/>
</dbReference>
<reference evidence="2" key="1">
    <citation type="journal article" date="2019" name="Microbiol. Resour. Announc.">
        <title>Complete Genome Sequence of Halomonas olivaria, a Moderately Halophilic Bacterium Isolated from Olive Processing Effluents, Obtained by Nanopore Sequencing.</title>
        <authorList>
            <person name="Nagata S."/>
            <person name="Ii K.M."/>
            <person name="Tsukimi T."/>
            <person name="Miura M.C."/>
            <person name="Galipon J."/>
            <person name="Arakawa K."/>
        </authorList>
    </citation>
    <scope>NUCLEOTIDE SEQUENCE [LARGE SCALE GENOMIC DNA]</scope>
    <source>
        <strain evidence="2">TYRC17</strain>
    </source>
</reference>
<evidence type="ECO:0000313" key="2">
    <source>
        <dbReference type="Proteomes" id="UP000289555"/>
    </source>
</evidence>
<accession>A0ABM7GCE2</accession>
<protein>
    <submittedName>
        <fullName evidence="1">Uncharacterized protein</fullName>
    </submittedName>
</protein>